<dbReference type="AlphaFoldDB" id="A0AAJ8JT30"/>
<evidence type="ECO:0000256" key="12">
    <source>
        <dbReference type="ARBA" id="ARBA00023157"/>
    </source>
</evidence>
<reference evidence="18" key="3">
    <citation type="submission" date="2024-01" db="EMBL/GenBank/DDBJ databases">
        <authorList>
            <person name="Coelho M.A."/>
            <person name="David-Palma M."/>
            <person name="Shea T."/>
            <person name="Sun S."/>
            <person name="Cuomo C.A."/>
            <person name="Heitman J."/>
        </authorList>
    </citation>
    <scope>NUCLEOTIDE SEQUENCE</scope>
    <source>
        <strain evidence="18">CBS 7841</strain>
    </source>
</reference>
<dbReference type="EMBL" id="CP143786">
    <property type="protein sequence ID" value="WVN87951.1"/>
    <property type="molecule type" value="Genomic_DNA"/>
</dbReference>
<proteinExistence type="inferred from homology"/>
<dbReference type="Gene3D" id="3.50.50.60">
    <property type="entry name" value="FAD/NAD(P)-binding domain"/>
    <property type="match status" value="2"/>
</dbReference>
<dbReference type="SUPFAM" id="SSF51905">
    <property type="entry name" value="FAD/NAD(P)-binding domain"/>
    <property type="match status" value="1"/>
</dbReference>
<keyword evidence="7 14" id="KW-0274">FAD</keyword>
<keyword evidence="8 14" id="KW-0521">NADP</keyword>
<evidence type="ECO:0000256" key="3">
    <source>
        <dbReference type="ARBA" id="ARBA00009333"/>
    </source>
</evidence>
<gene>
    <name evidence="18" type="ORF">L203_103148</name>
</gene>
<comment type="subcellular location">
    <subcellularLocation>
        <location evidence="1">Membrane</location>
        <topology evidence="1">Multi-pass membrane protein</topology>
    </subcellularLocation>
</comment>
<keyword evidence="13 14" id="KW-0676">Redox-active center</keyword>
<keyword evidence="4" id="KW-0813">Transport</keyword>
<comment type="catalytic activity">
    <reaction evidence="14">
        <text>[thioredoxin]-dithiol + NADP(+) = [thioredoxin]-disulfide + NADPH + H(+)</text>
        <dbReference type="Rhea" id="RHEA:20345"/>
        <dbReference type="Rhea" id="RHEA-COMP:10698"/>
        <dbReference type="Rhea" id="RHEA-COMP:10700"/>
        <dbReference type="ChEBI" id="CHEBI:15378"/>
        <dbReference type="ChEBI" id="CHEBI:29950"/>
        <dbReference type="ChEBI" id="CHEBI:50058"/>
        <dbReference type="ChEBI" id="CHEBI:57783"/>
        <dbReference type="ChEBI" id="CHEBI:58349"/>
        <dbReference type="EC" id="1.8.1.9"/>
    </reaction>
</comment>
<dbReference type="GeneID" id="91087359"/>
<feature type="transmembrane region" description="Helical" evidence="16">
    <location>
        <begin position="447"/>
        <end position="469"/>
    </location>
</feature>
<accession>A0AAJ8JT30</accession>
<keyword evidence="6 16" id="KW-0812">Transmembrane</keyword>
<feature type="compositionally biased region" description="Polar residues" evidence="15">
    <location>
        <begin position="568"/>
        <end position="579"/>
    </location>
</feature>
<dbReference type="PANTHER" id="PTHR31645">
    <property type="entry name" value="OLIGOPEPTIDE TRANSPORTER YGL114W-RELATED"/>
    <property type="match status" value="1"/>
</dbReference>
<dbReference type="InterPro" id="IPR005982">
    <property type="entry name" value="Thioredox_Rdtase"/>
</dbReference>
<evidence type="ECO:0000256" key="15">
    <source>
        <dbReference type="SAM" id="MobiDB-lite"/>
    </source>
</evidence>
<evidence type="ECO:0000256" key="4">
    <source>
        <dbReference type="ARBA" id="ARBA00022448"/>
    </source>
</evidence>
<dbReference type="PANTHER" id="PTHR31645:SF0">
    <property type="entry name" value="OLIGOPEPTIDE TRANSPORTER YGL114W-RELATED"/>
    <property type="match status" value="1"/>
</dbReference>
<keyword evidence="9 16" id="KW-1133">Transmembrane helix</keyword>
<name>A0AAJ8JT30_9TREE</name>
<feature type="region of interest" description="Disordered" evidence="15">
    <location>
        <begin position="558"/>
        <end position="591"/>
    </location>
</feature>
<dbReference type="GO" id="GO:0000329">
    <property type="term" value="C:fungal-type vacuole membrane"/>
    <property type="evidence" value="ECO:0007669"/>
    <property type="project" value="TreeGrafter"/>
</dbReference>
<comment type="similarity">
    <text evidence="2">Belongs to the oligopeptide OPT transporter family.</text>
</comment>
<dbReference type="Pfam" id="PF07992">
    <property type="entry name" value="Pyr_redox_2"/>
    <property type="match status" value="1"/>
</dbReference>
<feature type="transmembrane region" description="Helical" evidence="16">
    <location>
        <begin position="659"/>
        <end position="684"/>
    </location>
</feature>
<organism evidence="18 19">
    <name type="scientific">Cryptococcus depauperatus CBS 7841</name>
    <dbReference type="NCBI Taxonomy" id="1295531"/>
    <lineage>
        <taxon>Eukaryota</taxon>
        <taxon>Fungi</taxon>
        <taxon>Dikarya</taxon>
        <taxon>Basidiomycota</taxon>
        <taxon>Agaricomycotina</taxon>
        <taxon>Tremellomycetes</taxon>
        <taxon>Tremellales</taxon>
        <taxon>Cryptococcaceae</taxon>
        <taxon>Cryptococcus</taxon>
    </lineage>
</organism>
<dbReference type="KEGG" id="cdep:91087359"/>
<feature type="compositionally biased region" description="Low complexity" evidence="15">
    <location>
        <begin position="558"/>
        <end position="567"/>
    </location>
</feature>
<dbReference type="GO" id="GO:0035673">
    <property type="term" value="F:oligopeptide transmembrane transporter activity"/>
    <property type="evidence" value="ECO:0007669"/>
    <property type="project" value="InterPro"/>
</dbReference>
<dbReference type="GO" id="GO:0004791">
    <property type="term" value="F:thioredoxin-disulfide reductase (NADPH) activity"/>
    <property type="evidence" value="ECO:0007669"/>
    <property type="project" value="UniProtKB-EC"/>
</dbReference>
<feature type="transmembrane region" description="Helical" evidence="16">
    <location>
        <begin position="808"/>
        <end position="828"/>
    </location>
</feature>
<evidence type="ECO:0000313" key="18">
    <source>
        <dbReference type="EMBL" id="WVN87951.1"/>
    </source>
</evidence>
<protein>
    <recommendedName>
        <fullName evidence="14">Thioredoxin reductase</fullName>
        <ecNumber evidence="14">1.8.1.9</ecNumber>
    </recommendedName>
</protein>
<feature type="transmembrane region" description="Helical" evidence="16">
    <location>
        <begin position="704"/>
        <end position="729"/>
    </location>
</feature>
<keyword evidence="11 16" id="KW-0472">Membrane</keyword>
<feature type="transmembrane region" description="Helical" evidence="16">
    <location>
        <begin position="600"/>
        <end position="620"/>
    </location>
</feature>
<comment type="similarity">
    <text evidence="3">Belongs to the class-II pyridine nucleotide-disulfide oxidoreductase family.</text>
</comment>
<evidence type="ECO:0000256" key="11">
    <source>
        <dbReference type="ARBA" id="ARBA00023136"/>
    </source>
</evidence>
<comment type="cofactor">
    <cofactor evidence="14">
        <name>FAD</name>
        <dbReference type="ChEBI" id="CHEBI:57692"/>
    </cofactor>
    <text evidence="14">Binds 1 FAD per subunit.</text>
</comment>
<evidence type="ECO:0000256" key="1">
    <source>
        <dbReference type="ARBA" id="ARBA00004141"/>
    </source>
</evidence>
<dbReference type="PROSITE" id="PS00573">
    <property type="entry name" value="PYRIDINE_REDOX_2"/>
    <property type="match status" value="1"/>
</dbReference>
<dbReference type="NCBIfam" id="TIGR01292">
    <property type="entry name" value="TRX_reduct"/>
    <property type="match status" value="1"/>
</dbReference>
<evidence type="ECO:0000256" key="7">
    <source>
        <dbReference type="ARBA" id="ARBA00022827"/>
    </source>
</evidence>
<evidence type="ECO:0000256" key="10">
    <source>
        <dbReference type="ARBA" id="ARBA00023002"/>
    </source>
</evidence>
<dbReference type="InterPro" id="IPR036188">
    <property type="entry name" value="FAD/NAD-bd_sf"/>
</dbReference>
<reference evidence="18" key="2">
    <citation type="journal article" date="2022" name="Elife">
        <title>Obligate sexual reproduction of a homothallic fungus closely related to the Cryptococcus pathogenic species complex.</title>
        <authorList>
            <person name="Passer A.R."/>
            <person name="Clancey S.A."/>
            <person name="Shea T."/>
            <person name="David-Palma M."/>
            <person name="Averette A.F."/>
            <person name="Boekhout T."/>
            <person name="Porcel B.M."/>
            <person name="Nowrousian M."/>
            <person name="Cuomo C.A."/>
            <person name="Sun S."/>
            <person name="Heitman J."/>
            <person name="Coelho M.A."/>
        </authorList>
    </citation>
    <scope>NUCLEOTIDE SEQUENCE</scope>
    <source>
        <strain evidence="18">CBS 7841</strain>
    </source>
</reference>
<dbReference type="RefSeq" id="XP_066068651.1">
    <property type="nucleotide sequence ID" value="XM_066212554.1"/>
</dbReference>
<evidence type="ECO:0000256" key="5">
    <source>
        <dbReference type="ARBA" id="ARBA00022630"/>
    </source>
</evidence>
<feature type="transmembrane region" description="Helical" evidence="16">
    <location>
        <begin position="489"/>
        <end position="510"/>
    </location>
</feature>
<feature type="transmembrane region" description="Helical" evidence="16">
    <location>
        <begin position="952"/>
        <end position="972"/>
    </location>
</feature>
<evidence type="ECO:0000256" key="14">
    <source>
        <dbReference type="RuleBase" id="RU003881"/>
    </source>
</evidence>
<evidence type="ECO:0000256" key="13">
    <source>
        <dbReference type="ARBA" id="ARBA00023284"/>
    </source>
</evidence>
<dbReference type="NCBIfam" id="TIGR00728">
    <property type="entry name" value="OPT_sfam"/>
    <property type="match status" value="1"/>
</dbReference>
<dbReference type="Proteomes" id="UP000094043">
    <property type="component" value="Chromosome 3"/>
</dbReference>
<dbReference type="Pfam" id="PF03169">
    <property type="entry name" value="OPT"/>
    <property type="match status" value="1"/>
</dbReference>
<dbReference type="EC" id="1.8.1.9" evidence="14"/>
<evidence type="ECO:0000313" key="19">
    <source>
        <dbReference type="Proteomes" id="UP000094043"/>
    </source>
</evidence>
<keyword evidence="19" id="KW-1185">Reference proteome</keyword>
<dbReference type="InterPro" id="IPR008255">
    <property type="entry name" value="Pyr_nucl-diS_OxRdtase_2_AS"/>
</dbReference>
<keyword evidence="10 14" id="KW-0560">Oxidoreductase</keyword>
<evidence type="ECO:0000256" key="9">
    <source>
        <dbReference type="ARBA" id="ARBA00022989"/>
    </source>
</evidence>
<dbReference type="FunFam" id="3.50.50.60:FF:000064">
    <property type="entry name" value="Thioredoxin reductase"/>
    <property type="match status" value="1"/>
</dbReference>
<dbReference type="PRINTS" id="PR00368">
    <property type="entry name" value="FADPNR"/>
</dbReference>
<dbReference type="InterPro" id="IPR023753">
    <property type="entry name" value="FAD/NAD-binding_dom"/>
</dbReference>
<evidence type="ECO:0000256" key="2">
    <source>
        <dbReference type="ARBA" id="ARBA00008807"/>
    </source>
</evidence>
<evidence type="ECO:0000259" key="17">
    <source>
        <dbReference type="Pfam" id="PF07992"/>
    </source>
</evidence>
<feature type="transmembrane region" description="Helical" evidence="16">
    <location>
        <begin position="381"/>
        <end position="405"/>
    </location>
</feature>
<feature type="transmembrane region" description="Helical" evidence="16">
    <location>
        <begin position="896"/>
        <end position="917"/>
    </location>
</feature>
<keyword evidence="5 14" id="KW-0285">Flavoprotein</keyword>
<dbReference type="InterPro" id="IPR045035">
    <property type="entry name" value="YSL-like"/>
</dbReference>
<feature type="domain" description="FAD/NAD(P)-binding" evidence="17">
    <location>
        <begin position="27"/>
        <end position="327"/>
    </location>
</feature>
<feature type="transmembrane region" description="Helical" evidence="16">
    <location>
        <begin position="782"/>
        <end position="802"/>
    </location>
</feature>
<evidence type="ECO:0000256" key="8">
    <source>
        <dbReference type="ARBA" id="ARBA00022857"/>
    </source>
</evidence>
<keyword evidence="12" id="KW-1015">Disulfide bond</keyword>
<reference evidence="18" key="1">
    <citation type="submission" date="2016-06" db="EMBL/GenBank/DDBJ databases">
        <authorList>
            <person name="Cuomo C."/>
            <person name="Litvintseva A."/>
            <person name="Heitman J."/>
            <person name="Chen Y."/>
            <person name="Sun S."/>
            <person name="Springer D."/>
            <person name="Dromer F."/>
            <person name="Young S."/>
            <person name="Zeng Q."/>
            <person name="Chapman S."/>
            <person name="Gujja S."/>
            <person name="Saif S."/>
            <person name="Birren B."/>
        </authorList>
    </citation>
    <scope>NUCLEOTIDE SEQUENCE</scope>
    <source>
        <strain evidence="18">CBS 7841</strain>
    </source>
</reference>
<evidence type="ECO:0000256" key="16">
    <source>
        <dbReference type="SAM" id="Phobius"/>
    </source>
</evidence>
<evidence type="ECO:0000256" key="6">
    <source>
        <dbReference type="ARBA" id="ARBA00022692"/>
    </source>
</evidence>
<feature type="transmembrane region" description="Helical" evidence="16">
    <location>
        <begin position="1029"/>
        <end position="1053"/>
    </location>
</feature>
<dbReference type="InterPro" id="IPR004813">
    <property type="entry name" value="OPT"/>
</dbReference>
<dbReference type="GO" id="GO:0019430">
    <property type="term" value="P:removal of superoxide radicals"/>
    <property type="evidence" value="ECO:0007669"/>
    <property type="project" value="InterPro"/>
</dbReference>
<dbReference type="PRINTS" id="PR00469">
    <property type="entry name" value="PNDRDTASEII"/>
</dbReference>
<sequence length="1079" mass="115381">MSPIPTTGFVVREPKRTGEISKKQHSKVVIIGSGPGGHTAAIYLARANLEPVLYEGMLANGFAPGGQLTTTTEVENFPGFPAGVTGTEMMDKFRAQSERFGTKIITETIVRVDLSVRPFKYWTEGEEGEDEVMTADTIIIATGASAKRLFLPGEDTYWQSGISACAVCDGAVPIFRNKPLAVIGGGDSAAEEATYLTKYGSHVFVLVRRNELRASKIMAQRLINHPKVTVLWNTVATEAKGDGEVLTSLAIKDVKTGETKDLAVNGLFYAIGHEPATALVKSQVELDEDGYIKTVPGTTQTSVQGVFAAGDVQDKRYRQAITSAGSGCMAALEAERLISEEEVLSLPSLRGMRTYIPSIAESEEPDDYAYMQNDEPIEDDFTFRAVLAGLGVGVVLCMTNIYFGLQTGWVSMMAPQSALLGFALFRLPAFVPRFFPSFKPLTPQENVVIQTTAVATGTMPIAAGLIGVIPALGMLTKDVDGQGPMHLGYWSLVLWCLGVAFFGVFLAAPLRRQVIVKEKLVFPSGTATAKLISLLHQTPPPASLDGNDSRAYRRLRRSSTSISPSQSQNQGGDQATNGSQDREAENEESNDADFMDKKGWWALAWSFMASGGVTMLSFLFPVIYSIPIFDLISWPFGVSLAANWMWWFTPSLSYVGQGIIMGFPVSISMNAGMLVGWAILSPLSKLLGWAPGPVSSSTDGARGWILWVALAIMIVESIISLLPIIFSYVNKLISFRQKYHSSVFVDDSASLLQPSIDDGYGGTSLDEDSREIEPLERLVPALWIRWGLSISAVAAVILVWVVFGTDGIHPWATAIGLGLAGVLSLVGVRALGETDINPVSGIGKISQFIFMVLQPGNIMANIIAGGVAEAGALQAGDLMQDLKTGHLLRASPRSQFYGQLVGSLASVFVSVAGYKFYTAAYQIPGPEFAVPSAGVWLNLARLLNNGHLPEKVVSFMVAFGFIFAVISTLKSFRSSLPPFLAASSLISYLPSGIAFAVGILNSPSFTIARFIGGYIAYRSTRASGKRETPLIVIVIASGFVLGEGVVSVITLGLTSAGAGALSCWGCRVGGGGYCSGSCT</sequence>